<evidence type="ECO:0000256" key="3">
    <source>
        <dbReference type="ARBA" id="ARBA00022840"/>
    </source>
</evidence>
<keyword evidence="3 6" id="KW-0067">ATP-binding</keyword>
<dbReference type="SUPFAM" id="SSF52540">
    <property type="entry name" value="P-loop containing nucleoside triphosphate hydrolases"/>
    <property type="match status" value="1"/>
</dbReference>
<proteinExistence type="predicted"/>
<dbReference type="Gene3D" id="3.40.50.300">
    <property type="entry name" value="P-loop containing nucleotide triphosphate hydrolases"/>
    <property type="match status" value="1"/>
</dbReference>
<dbReference type="NCBIfam" id="TIGR01727">
    <property type="entry name" value="oligo_HPY"/>
    <property type="match status" value="1"/>
</dbReference>
<dbReference type="PANTHER" id="PTHR43776">
    <property type="entry name" value="TRANSPORT ATP-BINDING PROTEIN"/>
    <property type="match status" value="1"/>
</dbReference>
<evidence type="ECO:0000313" key="7">
    <source>
        <dbReference type="Proteomes" id="UP001596455"/>
    </source>
</evidence>
<dbReference type="InterPro" id="IPR003439">
    <property type="entry name" value="ABC_transporter-like_ATP-bd"/>
</dbReference>
<accession>A0ABW2QA82</accession>
<dbReference type="InterPro" id="IPR027417">
    <property type="entry name" value="P-loop_NTPase"/>
</dbReference>
<evidence type="ECO:0000259" key="5">
    <source>
        <dbReference type="PROSITE" id="PS50893"/>
    </source>
</evidence>
<evidence type="ECO:0000256" key="1">
    <source>
        <dbReference type="ARBA" id="ARBA00022448"/>
    </source>
</evidence>
<dbReference type="InterPro" id="IPR013563">
    <property type="entry name" value="Oligopep_ABC_C"/>
</dbReference>
<feature type="domain" description="ABC transporter" evidence="5">
    <location>
        <begin position="14"/>
        <end position="262"/>
    </location>
</feature>
<dbReference type="PROSITE" id="PS00211">
    <property type="entry name" value="ABC_TRANSPORTER_1"/>
    <property type="match status" value="1"/>
</dbReference>
<feature type="region of interest" description="Disordered" evidence="4">
    <location>
        <begin position="329"/>
        <end position="362"/>
    </location>
</feature>
<dbReference type="Pfam" id="PF08352">
    <property type="entry name" value="oligo_HPY"/>
    <property type="match status" value="1"/>
</dbReference>
<evidence type="ECO:0000256" key="2">
    <source>
        <dbReference type="ARBA" id="ARBA00022741"/>
    </source>
</evidence>
<dbReference type="EMBL" id="JBHTCQ010000001">
    <property type="protein sequence ID" value="MFC7404842.1"/>
    <property type="molecule type" value="Genomic_DNA"/>
</dbReference>
<gene>
    <name evidence="6" type="ORF">ACFQQL_06950</name>
</gene>
<keyword evidence="2" id="KW-0547">Nucleotide-binding</keyword>
<dbReference type="GO" id="GO:0005524">
    <property type="term" value="F:ATP binding"/>
    <property type="evidence" value="ECO:0007669"/>
    <property type="project" value="UniProtKB-KW"/>
</dbReference>
<dbReference type="Pfam" id="PF00005">
    <property type="entry name" value="ABC_tran"/>
    <property type="match status" value="1"/>
</dbReference>
<keyword evidence="7" id="KW-1185">Reference proteome</keyword>
<dbReference type="CDD" id="cd03257">
    <property type="entry name" value="ABC_NikE_OppD_transporters"/>
    <property type="match status" value="1"/>
</dbReference>
<name>A0ABW2QA82_9MICO</name>
<dbReference type="SMART" id="SM00382">
    <property type="entry name" value="AAA"/>
    <property type="match status" value="1"/>
</dbReference>
<evidence type="ECO:0000256" key="4">
    <source>
        <dbReference type="SAM" id="MobiDB-lite"/>
    </source>
</evidence>
<comment type="caution">
    <text evidence="6">The sequence shown here is derived from an EMBL/GenBank/DDBJ whole genome shotgun (WGS) entry which is preliminary data.</text>
</comment>
<dbReference type="PANTHER" id="PTHR43776:SF8">
    <property type="entry name" value="ABC TRANSPORTER, ATP-BINDING PROTEIN"/>
    <property type="match status" value="1"/>
</dbReference>
<dbReference type="PROSITE" id="PS50893">
    <property type="entry name" value="ABC_TRANSPORTER_2"/>
    <property type="match status" value="1"/>
</dbReference>
<dbReference type="RefSeq" id="WP_382392621.1">
    <property type="nucleotide sequence ID" value="NZ_JBHTCQ010000001.1"/>
</dbReference>
<dbReference type="InterPro" id="IPR050319">
    <property type="entry name" value="ABC_transp_ATP-bind"/>
</dbReference>
<dbReference type="Proteomes" id="UP001596455">
    <property type="component" value="Unassembled WGS sequence"/>
</dbReference>
<evidence type="ECO:0000313" key="6">
    <source>
        <dbReference type="EMBL" id="MFC7404842.1"/>
    </source>
</evidence>
<organism evidence="6 7">
    <name type="scientific">Georgenia alba</name>
    <dbReference type="NCBI Taxonomy" id="2233858"/>
    <lineage>
        <taxon>Bacteria</taxon>
        <taxon>Bacillati</taxon>
        <taxon>Actinomycetota</taxon>
        <taxon>Actinomycetes</taxon>
        <taxon>Micrococcales</taxon>
        <taxon>Bogoriellaceae</taxon>
        <taxon>Georgenia</taxon>
    </lineage>
</organism>
<sequence length="362" mass="39645">MPETTAEREVVLQTRSLEVHFDGQNHAGKKVRIRAVDGVDFTLHRGEIVALVGESGCGKTTMARVFSLIHAPTAGAVTVAGRPLKVAARNERRYYRQVQLIYQDPFASMNSLKKIRHIVGRVVSIHHRIRGRRAVRERVEELLARVNLTPAATFVDRHPTDLSGGQRQRVAIARALAVEPDVILADEPTSMLDASIRLEVLNLLADLRQRDGLSVLYITHDIASARYLSDRIDVMYGGRIIESGPTEQVVTDPVHPYTQLLIDSAPDPAHFKGSGHSAVQSSSTNAPVDNSVEVVGCRFANRCPAAQERCTSGPIPEFRLPGGRRVSCVLAEDREQVTSDDGTPPPRDVPGNDADTAKEETP</sequence>
<reference evidence="7" key="1">
    <citation type="journal article" date="2019" name="Int. J. Syst. Evol. Microbiol.">
        <title>The Global Catalogue of Microorganisms (GCM) 10K type strain sequencing project: providing services to taxonomists for standard genome sequencing and annotation.</title>
        <authorList>
            <consortium name="The Broad Institute Genomics Platform"/>
            <consortium name="The Broad Institute Genome Sequencing Center for Infectious Disease"/>
            <person name="Wu L."/>
            <person name="Ma J."/>
        </authorList>
    </citation>
    <scope>NUCLEOTIDE SEQUENCE [LARGE SCALE GENOMIC DNA]</scope>
    <source>
        <strain evidence="7">JCM 1490</strain>
    </source>
</reference>
<dbReference type="InterPro" id="IPR017871">
    <property type="entry name" value="ABC_transporter-like_CS"/>
</dbReference>
<protein>
    <submittedName>
        <fullName evidence="6">ABC transporter ATP-binding protein</fullName>
    </submittedName>
</protein>
<dbReference type="InterPro" id="IPR003593">
    <property type="entry name" value="AAA+_ATPase"/>
</dbReference>
<keyword evidence="1" id="KW-0813">Transport</keyword>